<dbReference type="AlphaFoldDB" id="A0A0B7GYM5"/>
<evidence type="ECO:0000313" key="5">
    <source>
        <dbReference type="Proteomes" id="UP000042527"/>
    </source>
</evidence>
<dbReference type="GO" id="GO:0005737">
    <property type="term" value="C:cytoplasm"/>
    <property type="evidence" value="ECO:0007669"/>
    <property type="project" value="UniProtKB-ARBA"/>
</dbReference>
<dbReference type="Pfam" id="PF00886">
    <property type="entry name" value="Ribosomal_S16"/>
    <property type="match status" value="1"/>
</dbReference>
<dbReference type="InterPro" id="IPR000307">
    <property type="entry name" value="Ribosomal_bS16"/>
</dbReference>
<sequence>MGSTREDAVSVKIRLKKFGSKKRPFYRIVVQDSREPRDGKTIEELGIYHPIAAEDKQIAFDSEKVRSWLDKGAEPTDTVRRLLNKKQFTL</sequence>
<dbReference type="PANTHER" id="PTHR12919">
    <property type="entry name" value="30S RIBOSOMAL PROTEIN S16"/>
    <property type="match status" value="1"/>
</dbReference>
<dbReference type="InterPro" id="IPR023803">
    <property type="entry name" value="Ribosomal_bS16_dom_sf"/>
</dbReference>
<dbReference type="GO" id="GO:0003735">
    <property type="term" value="F:structural constituent of ribosome"/>
    <property type="evidence" value="ECO:0007669"/>
    <property type="project" value="InterPro"/>
</dbReference>
<dbReference type="GO" id="GO:0015935">
    <property type="term" value="C:small ribosomal subunit"/>
    <property type="evidence" value="ECO:0007669"/>
    <property type="project" value="TreeGrafter"/>
</dbReference>
<dbReference type="Gene3D" id="3.30.1320.10">
    <property type="match status" value="1"/>
</dbReference>
<keyword evidence="2 3" id="KW-0687">Ribonucleoprotein</keyword>
<accession>A0A0B7GYM5</accession>
<keyword evidence="1 3" id="KW-0689">Ribosomal protein</keyword>
<gene>
    <name evidence="3 4" type="primary">rpsP</name>
    <name evidence="4" type="ORF">TPHV1_50007</name>
</gene>
<evidence type="ECO:0000256" key="1">
    <source>
        <dbReference type="ARBA" id="ARBA00022980"/>
    </source>
</evidence>
<evidence type="ECO:0000313" key="4">
    <source>
        <dbReference type="EMBL" id="CEM62747.1"/>
    </source>
</evidence>
<dbReference type="SUPFAM" id="SSF54565">
    <property type="entry name" value="Ribosomal protein S16"/>
    <property type="match status" value="1"/>
</dbReference>
<evidence type="ECO:0000256" key="3">
    <source>
        <dbReference type="HAMAP-Rule" id="MF_00385"/>
    </source>
</evidence>
<name>A0A0B7GYM5_TREPH</name>
<protein>
    <recommendedName>
        <fullName evidence="3">Small ribosomal subunit protein bS16</fullName>
    </recommendedName>
</protein>
<reference evidence="5" key="1">
    <citation type="submission" date="2015-01" db="EMBL/GenBank/DDBJ databases">
        <authorList>
            <person name="Manzoor Shahid"/>
            <person name="Zubair Saima"/>
        </authorList>
    </citation>
    <scope>NUCLEOTIDE SEQUENCE [LARGE SCALE GENOMIC DNA]</scope>
    <source>
        <strain evidence="5">V1</strain>
    </source>
</reference>
<comment type="similarity">
    <text evidence="3">Belongs to the bacterial ribosomal protein bS16 family.</text>
</comment>
<dbReference type="PANTHER" id="PTHR12919:SF20">
    <property type="entry name" value="SMALL RIBOSOMAL SUBUNIT PROTEIN BS16M"/>
    <property type="match status" value="1"/>
</dbReference>
<dbReference type="Proteomes" id="UP000042527">
    <property type="component" value="Unassembled WGS sequence"/>
</dbReference>
<dbReference type="GO" id="GO:0006412">
    <property type="term" value="P:translation"/>
    <property type="evidence" value="ECO:0007669"/>
    <property type="project" value="UniProtKB-UniRule"/>
</dbReference>
<dbReference type="NCBIfam" id="TIGR00002">
    <property type="entry name" value="S16"/>
    <property type="match status" value="1"/>
</dbReference>
<dbReference type="HAMAP" id="MF_00385">
    <property type="entry name" value="Ribosomal_bS16"/>
    <property type="match status" value="1"/>
</dbReference>
<proteinExistence type="inferred from homology"/>
<organism evidence="4 5">
    <name type="scientific">Treponema phagedenis</name>
    <dbReference type="NCBI Taxonomy" id="162"/>
    <lineage>
        <taxon>Bacteria</taxon>
        <taxon>Pseudomonadati</taxon>
        <taxon>Spirochaetota</taxon>
        <taxon>Spirochaetia</taxon>
        <taxon>Spirochaetales</taxon>
        <taxon>Treponemataceae</taxon>
        <taxon>Treponema</taxon>
    </lineage>
</organism>
<dbReference type="EMBL" id="CDNC01000045">
    <property type="protein sequence ID" value="CEM62747.1"/>
    <property type="molecule type" value="Genomic_DNA"/>
</dbReference>
<evidence type="ECO:0000256" key="2">
    <source>
        <dbReference type="ARBA" id="ARBA00023274"/>
    </source>
</evidence>
<keyword evidence="5" id="KW-1185">Reference proteome</keyword>